<gene>
    <name evidence="4" type="ORF">SAPINGB_P000813</name>
</gene>
<accession>A0A5E8B2F5</accession>
<dbReference type="InterPro" id="IPR036164">
    <property type="entry name" value="bL21-like_sf"/>
</dbReference>
<dbReference type="Pfam" id="PF00829">
    <property type="entry name" value="Ribosomal_L21p"/>
    <property type="match status" value="1"/>
</dbReference>
<keyword evidence="5" id="KW-1185">Reference proteome</keyword>
<comment type="similarity">
    <text evidence="1">Belongs to the bacterial ribosomal protein bL21 family.</text>
</comment>
<dbReference type="Proteomes" id="UP000398389">
    <property type="component" value="Unassembled WGS sequence"/>
</dbReference>
<dbReference type="InterPro" id="IPR028909">
    <property type="entry name" value="bL21-like"/>
</dbReference>
<evidence type="ECO:0000256" key="3">
    <source>
        <dbReference type="SAM" id="MobiDB-lite"/>
    </source>
</evidence>
<dbReference type="PANTHER" id="PTHR21349">
    <property type="entry name" value="50S RIBOSOMAL PROTEIN L21"/>
    <property type="match status" value="1"/>
</dbReference>
<sequence length="198" mass="22485">MLSKNMIFRSALNLGTKSFTARPVYRSFATSSYLLNQTKQPQQQQQLPQSTPSEIAAPHELPSYLPRPKNAFNYLQVSEEELLPLKIGGALYATVHIHDRKFLVTEGDEIVLPVRLRDANVGDELIFNHVSTIGTREHTLTGDPAIEPSIFSIKGVVTEKTREPKRTHERTQRRVRRVRTVVTKNCITVIRVSELKLN</sequence>
<reference evidence="4 5" key="1">
    <citation type="submission" date="2019-09" db="EMBL/GenBank/DDBJ databases">
        <authorList>
            <person name="Brejova B."/>
        </authorList>
    </citation>
    <scope>NUCLEOTIDE SEQUENCE [LARGE SCALE GENOMIC DNA]</scope>
</reference>
<evidence type="ECO:0000313" key="4">
    <source>
        <dbReference type="EMBL" id="VVT45613.1"/>
    </source>
</evidence>
<feature type="region of interest" description="Disordered" evidence="3">
    <location>
        <begin position="38"/>
        <end position="60"/>
    </location>
</feature>
<evidence type="ECO:0000256" key="2">
    <source>
        <dbReference type="ARBA" id="ARBA00044129"/>
    </source>
</evidence>
<evidence type="ECO:0000313" key="5">
    <source>
        <dbReference type="Proteomes" id="UP000398389"/>
    </source>
</evidence>
<dbReference type="GO" id="GO:0005762">
    <property type="term" value="C:mitochondrial large ribosomal subunit"/>
    <property type="evidence" value="ECO:0007669"/>
    <property type="project" value="TreeGrafter"/>
</dbReference>
<dbReference type="SUPFAM" id="SSF141091">
    <property type="entry name" value="L21p-like"/>
    <property type="match status" value="1"/>
</dbReference>
<evidence type="ECO:0000256" key="1">
    <source>
        <dbReference type="ARBA" id="ARBA00008563"/>
    </source>
</evidence>
<name>A0A5E8B2F5_9ASCO</name>
<organism evidence="4 5">
    <name type="scientific">Magnusiomyces paraingens</name>
    <dbReference type="NCBI Taxonomy" id="2606893"/>
    <lineage>
        <taxon>Eukaryota</taxon>
        <taxon>Fungi</taxon>
        <taxon>Dikarya</taxon>
        <taxon>Ascomycota</taxon>
        <taxon>Saccharomycotina</taxon>
        <taxon>Dipodascomycetes</taxon>
        <taxon>Dipodascales</taxon>
        <taxon>Dipodascaceae</taxon>
        <taxon>Magnusiomyces</taxon>
    </lineage>
</organism>
<proteinExistence type="inferred from homology"/>
<dbReference type="AlphaFoldDB" id="A0A5E8B2F5"/>
<dbReference type="GO" id="GO:0003735">
    <property type="term" value="F:structural constituent of ribosome"/>
    <property type="evidence" value="ECO:0007669"/>
    <property type="project" value="TreeGrafter"/>
</dbReference>
<dbReference type="OrthoDB" id="5994at2759"/>
<dbReference type="EMBL" id="CABVLU010000001">
    <property type="protein sequence ID" value="VVT45613.1"/>
    <property type="molecule type" value="Genomic_DNA"/>
</dbReference>
<feature type="compositionally biased region" description="Low complexity" evidence="3">
    <location>
        <begin position="38"/>
        <end position="53"/>
    </location>
</feature>
<dbReference type="PANTHER" id="PTHR21349:SF0">
    <property type="entry name" value="LARGE RIBOSOMAL SUBUNIT PROTEIN BL21M"/>
    <property type="match status" value="1"/>
</dbReference>
<dbReference type="RefSeq" id="XP_031851427.1">
    <property type="nucleotide sequence ID" value="XM_031995536.1"/>
</dbReference>
<dbReference type="GeneID" id="43579636"/>
<protein>
    <recommendedName>
        <fullName evidence="2">Large ribosomal subunit protein bL21m</fullName>
    </recommendedName>
</protein>